<dbReference type="EC" id="3.1.1.3" evidence="5"/>
<dbReference type="PANTHER" id="PTHR37981:SF1">
    <property type="entry name" value="SGNH HYDROLASE-TYPE ESTERASE DOMAIN-CONTAINING PROTEIN"/>
    <property type="match status" value="1"/>
</dbReference>
<keyword evidence="8 16" id="KW-0732">Signal</keyword>
<evidence type="ECO:0000256" key="3">
    <source>
        <dbReference type="ARBA" id="ARBA00008668"/>
    </source>
</evidence>
<evidence type="ECO:0000313" key="18">
    <source>
        <dbReference type="EMBL" id="BAZ96569.1"/>
    </source>
</evidence>
<name>A0A223Z8Y7_9ACTN</name>
<evidence type="ECO:0000256" key="11">
    <source>
        <dbReference type="ARBA" id="ARBA00023098"/>
    </source>
</evidence>
<evidence type="ECO:0000256" key="9">
    <source>
        <dbReference type="ARBA" id="ARBA00022801"/>
    </source>
</evidence>
<feature type="active site" evidence="13">
    <location>
        <position position="248"/>
    </location>
</feature>
<dbReference type="GO" id="GO:0005576">
    <property type="term" value="C:extracellular region"/>
    <property type="evidence" value="ECO:0007669"/>
    <property type="project" value="UniProtKB-SubCell"/>
</dbReference>
<dbReference type="InterPro" id="IPR006311">
    <property type="entry name" value="TAT_signal"/>
</dbReference>
<protein>
    <recommendedName>
        <fullName evidence="5">triacylglycerol lipase</fullName>
        <ecNumber evidence="5">3.1.1.3</ecNumber>
    </recommendedName>
</protein>
<evidence type="ECO:0000256" key="13">
    <source>
        <dbReference type="PIRSR" id="PIRSR637460-1"/>
    </source>
</evidence>
<feature type="disulfide bond" evidence="14">
    <location>
        <begin position="182"/>
        <end position="229"/>
    </location>
</feature>
<evidence type="ECO:0000259" key="17">
    <source>
        <dbReference type="Pfam" id="PF13472"/>
    </source>
</evidence>
<evidence type="ECO:0000256" key="8">
    <source>
        <dbReference type="ARBA" id="ARBA00022729"/>
    </source>
</evidence>
<organism evidence="18">
    <name type="scientific">Streptomyces sanglieri</name>
    <dbReference type="NCBI Taxonomy" id="193460"/>
    <lineage>
        <taxon>Bacteria</taxon>
        <taxon>Bacillati</taxon>
        <taxon>Actinomycetota</taxon>
        <taxon>Actinomycetes</taxon>
        <taxon>Kitasatosporales</taxon>
        <taxon>Streptomycetaceae</taxon>
        <taxon>Streptomyces</taxon>
    </lineage>
</organism>
<comment type="subunit">
    <text evidence="4">Monomer.</text>
</comment>
<dbReference type="InterPro" id="IPR013830">
    <property type="entry name" value="SGNH_hydro"/>
</dbReference>
<keyword evidence="10" id="KW-0442">Lipid degradation</keyword>
<dbReference type="InterPro" id="IPR037460">
    <property type="entry name" value="SEST-like"/>
</dbReference>
<reference evidence="18" key="1">
    <citation type="submission" date="2015-10" db="EMBL/GenBank/DDBJ databases">
        <title>enzyme and method of enzyme production.</title>
        <authorList>
            <person name="Ota J."/>
            <person name="Sugimori D."/>
        </authorList>
    </citation>
    <scope>NUCLEOTIDE SEQUENCE</scope>
    <source>
        <strain evidence="18">A14</strain>
    </source>
</reference>
<dbReference type="GO" id="GO:0019433">
    <property type="term" value="P:triglyceride catabolic process"/>
    <property type="evidence" value="ECO:0007669"/>
    <property type="project" value="TreeGrafter"/>
</dbReference>
<feature type="active site" description="Nucleophile" evidence="13">
    <location>
        <position position="41"/>
    </location>
</feature>
<dbReference type="InterPro" id="IPR036514">
    <property type="entry name" value="SGNH_hydro_sf"/>
</dbReference>
<feature type="chain" id="PRO_5012397882" description="triacylglycerol lipase" evidence="16">
    <location>
        <begin position="30"/>
        <end position="293"/>
    </location>
</feature>
<dbReference type="PANTHER" id="PTHR37981">
    <property type="entry name" value="LIPASE 2"/>
    <property type="match status" value="1"/>
</dbReference>
<feature type="disulfide bond" evidence="14">
    <location>
        <begin position="124"/>
        <end position="132"/>
    </location>
</feature>
<evidence type="ECO:0000256" key="4">
    <source>
        <dbReference type="ARBA" id="ARBA00011245"/>
    </source>
</evidence>
<evidence type="ECO:0000256" key="6">
    <source>
        <dbReference type="ARBA" id="ARBA00022487"/>
    </source>
</evidence>
<evidence type="ECO:0000256" key="15">
    <source>
        <dbReference type="SAM" id="MobiDB-lite"/>
    </source>
</evidence>
<dbReference type="EMBL" id="LC089711">
    <property type="protein sequence ID" value="BAZ96569.1"/>
    <property type="molecule type" value="Genomic_DNA"/>
</dbReference>
<dbReference type="AlphaFoldDB" id="A0A223Z8Y7"/>
<evidence type="ECO:0000256" key="5">
    <source>
        <dbReference type="ARBA" id="ARBA00013279"/>
    </source>
</evidence>
<dbReference type="CDD" id="cd01823">
    <property type="entry name" value="SEST_like"/>
    <property type="match status" value="1"/>
</dbReference>
<feature type="region of interest" description="Disordered" evidence="15">
    <location>
        <begin position="254"/>
        <end position="293"/>
    </location>
</feature>
<evidence type="ECO:0000256" key="1">
    <source>
        <dbReference type="ARBA" id="ARBA00001024"/>
    </source>
</evidence>
<comment type="subcellular location">
    <subcellularLocation>
        <location evidence="2">Secreted</location>
    </subcellularLocation>
</comment>
<gene>
    <name evidence="18" type="primary">plb_g</name>
</gene>
<keyword evidence="11" id="KW-0443">Lipid metabolism</keyword>
<dbReference type="GO" id="GO:0106435">
    <property type="term" value="F:carboxylesterase activity"/>
    <property type="evidence" value="ECO:0007669"/>
    <property type="project" value="UniProtKB-ARBA"/>
</dbReference>
<dbReference type="FunFam" id="3.40.50.1110:FF:000018">
    <property type="entry name" value="Lipase 1"/>
    <property type="match status" value="1"/>
</dbReference>
<keyword evidence="6" id="KW-0719">Serine esterase</keyword>
<comment type="catalytic activity">
    <reaction evidence="1">
        <text>a triacylglycerol + H2O = a diacylglycerol + a fatty acid + H(+)</text>
        <dbReference type="Rhea" id="RHEA:12044"/>
        <dbReference type="ChEBI" id="CHEBI:15377"/>
        <dbReference type="ChEBI" id="CHEBI:15378"/>
        <dbReference type="ChEBI" id="CHEBI:17855"/>
        <dbReference type="ChEBI" id="CHEBI:18035"/>
        <dbReference type="ChEBI" id="CHEBI:28868"/>
        <dbReference type="EC" id="3.1.1.3"/>
    </reaction>
</comment>
<evidence type="ECO:0000256" key="10">
    <source>
        <dbReference type="ARBA" id="ARBA00022963"/>
    </source>
</evidence>
<keyword evidence="12 14" id="KW-1015">Disulfide bond</keyword>
<evidence type="ECO:0000256" key="2">
    <source>
        <dbReference type="ARBA" id="ARBA00004613"/>
    </source>
</evidence>
<comment type="similarity">
    <text evidence="3">Belongs to the 'GDSL' lipolytic enzyme family.</text>
</comment>
<proteinExistence type="inferred from homology"/>
<feature type="disulfide bond" evidence="14">
    <location>
        <begin position="58"/>
        <end position="83"/>
    </location>
</feature>
<dbReference type="GO" id="GO:0004806">
    <property type="term" value="F:triacylglycerol lipase activity"/>
    <property type="evidence" value="ECO:0007669"/>
    <property type="project" value="UniProtKB-EC"/>
</dbReference>
<keyword evidence="9" id="KW-0378">Hydrolase</keyword>
<accession>A0A223Z8Y7</accession>
<keyword evidence="7" id="KW-0964">Secreted</keyword>
<dbReference type="PROSITE" id="PS51318">
    <property type="entry name" value="TAT"/>
    <property type="match status" value="1"/>
</dbReference>
<feature type="domain" description="SGNH hydrolase-type esterase" evidence="17">
    <location>
        <begin position="37"/>
        <end position="254"/>
    </location>
</feature>
<dbReference type="Gene3D" id="3.40.50.1110">
    <property type="entry name" value="SGNH hydrolase"/>
    <property type="match status" value="1"/>
</dbReference>
<dbReference type="Pfam" id="PF13472">
    <property type="entry name" value="Lipase_GDSL_2"/>
    <property type="match status" value="1"/>
</dbReference>
<dbReference type="SUPFAM" id="SSF52266">
    <property type="entry name" value="SGNH hydrolase"/>
    <property type="match status" value="1"/>
</dbReference>
<feature type="signal peptide" evidence="16">
    <location>
        <begin position="1"/>
        <end position="29"/>
    </location>
</feature>
<evidence type="ECO:0000256" key="16">
    <source>
        <dbReference type="SAM" id="SignalP"/>
    </source>
</evidence>
<evidence type="ECO:0000256" key="12">
    <source>
        <dbReference type="ARBA" id="ARBA00023157"/>
    </source>
</evidence>
<evidence type="ECO:0000256" key="14">
    <source>
        <dbReference type="PIRSR" id="PIRSR637460-2"/>
    </source>
</evidence>
<evidence type="ECO:0000256" key="7">
    <source>
        <dbReference type="ARBA" id="ARBA00022525"/>
    </source>
</evidence>
<sequence length="293" mass="29662" precursor="true">MKLSRLAALSSSLLLGAVLALTGAATANAATAVDYVALGDSYSSGVGSGSYDSASGDCKRSAKAYPALWAAANSPASFSFAACSGARTGDVKANQLGPLNSSTDLVSISIGGNDAGFADVMTTCVLNSEATCLSRIATARSYVESTLPGNLDSVYTAIHAKAPSARVVVLGYPRFYKIGGSCAVGLSDKVRTAINSAADLLNSTTAKRAADHGFAFADVAGKFTGHEICSGSAWLHSVNWLNIGESYHPTAAGQSGGYLPPSTRGPDTTSACAGPVRPSDGQEAPVRRGLRPA</sequence>